<sequence length="16" mass="1811">MTSENRHCGTITNFLS</sequence>
<accession>A0A9P0L167</accession>
<protein>
    <submittedName>
        <fullName evidence="1">Uncharacterized protein</fullName>
    </submittedName>
</protein>
<proteinExistence type="predicted"/>
<name>A0A9P0L167_ACAOB</name>
<organism evidence="1 2">
    <name type="scientific">Acanthoscelides obtectus</name>
    <name type="common">Bean weevil</name>
    <name type="synonym">Bruchus obtectus</name>
    <dbReference type="NCBI Taxonomy" id="200917"/>
    <lineage>
        <taxon>Eukaryota</taxon>
        <taxon>Metazoa</taxon>
        <taxon>Ecdysozoa</taxon>
        <taxon>Arthropoda</taxon>
        <taxon>Hexapoda</taxon>
        <taxon>Insecta</taxon>
        <taxon>Pterygota</taxon>
        <taxon>Neoptera</taxon>
        <taxon>Endopterygota</taxon>
        <taxon>Coleoptera</taxon>
        <taxon>Polyphaga</taxon>
        <taxon>Cucujiformia</taxon>
        <taxon>Chrysomeloidea</taxon>
        <taxon>Chrysomelidae</taxon>
        <taxon>Bruchinae</taxon>
        <taxon>Bruchini</taxon>
        <taxon>Acanthoscelides</taxon>
    </lineage>
</organism>
<gene>
    <name evidence="1" type="ORF">ACAOBT_LOCUS17515</name>
</gene>
<keyword evidence="2" id="KW-1185">Reference proteome</keyword>
<reference evidence="1" key="1">
    <citation type="submission" date="2022-03" db="EMBL/GenBank/DDBJ databases">
        <authorList>
            <person name="Sayadi A."/>
        </authorList>
    </citation>
    <scope>NUCLEOTIDE SEQUENCE</scope>
</reference>
<evidence type="ECO:0000313" key="1">
    <source>
        <dbReference type="EMBL" id="CAH1986900.1"/>
    </source>
</evidence>
<dbReference type="EMBL" id="CAKOFQ010007008">
    <property type="protein sequence ID" value="CAH1986900.1"/>
    <property type="molecule type" value="Genomic_DNA"/>
</dbReference>
<dbReference type="AlphaFoldDB" id="A0A9P0L167"/>
<evidence type="ECO:0000313" key="2">
    <source>
        <dbReference type="Proteomes" id="UP001152888"/>
    </source>
</evidence>
<comment type="caution">
    <text evidence="1">The sequence shown here is derived from an EMBL/GenBank/DDBJ whole genome shotgun (WGS) entry which is preliminary data.</text>
</comment>
<dbReference type="Proteomes" id="UP001152888">
    <property type="component" value="Unassembled WGS sequence"/>
</dbReference>